<keyword evidence="1" id="KW-1133">Transmembrane helix</keyword>
<dbReference type="RefSeq" id="WP_138488213.1">
    <property type="nucleotide sequence ID" value="NZ_JAFBWV010000004.1"/>
</dbReference>
<organism evidence="2 3">
    <name type="scientific">Marivita cryptomonadis</name>
    <dbReference type="NCBI Taxonomy" id="505252"/>
    <lineage>
        <taxon>Bacteria</taxon>
        <taxon>Pseudomonadati</taxon>
        <taxon>Pseudomonadota</taxon>
        <taxon>Alphaproteobacteria</taxon>
        <taxon>Rhodobacterales</taxon>
        <taxon>Roseobacteraceae</taxon>
        <taxon>Marivita</taxon>
    </lineage>
</organism>
<protein>
    <submittedName>
        <fullName evidence="2">Uncharacterized protein</fullName>
    </submittedName>
</protein>
<keyword evidence="1" id="KW-0472">Membrane</keyword>
<comment type="caution">
    <text evidence="2">The sequence shown here is derived from an EMBL/GenBank/DDBJ whole genome shotgun (WGS) entry which is preliminary data.</text>
</comment>
<proteinExistence type="predicted"/>
<accession>A0ABS1ZSP5</accession>
<dbReference type="Proteomes" id="UP000809440">
    <property type="component" value="Unassembled WGS sequence"/>
</dbReference>
<feature type="transmembrane region" description="Helical" evidence="1">
    <location>
        <begin position="43"/>
        <end position="62"/>
    </location>
</feature>
<name>A0ABS1ZSP5_9RHOB</name>
<sequence length="127" mass="13088">MGPVRGGVILSLLPGMAWAQDCTVQRPGWDGAPVSAVQEAVFLASSPAALVLLLGTAVAIRFKSQWGSLAVVLGWTAFVTFLTMLAPASRELAMAEGCVGSPALFIGIIAAICVGTIFYTAPPIKGR</sequence>
<evidence type="ECO:0000313" key="2">
    <source>
        <dbReference type="EMBL" id="MBM2416696.1"/>
    </source>
</evidence>
<feature type="transmembrane region" description="Helical" evidence="1">
    <location>
        <begin position="69"/>
        <end position="88"/>
    </location>
</feature>
<keyword evidence="1" id="KW-0812">Transmembrane</keyword>
<feature type="transmembrane region" description="Helical" evidence="1">
    <location>
        <begin position="100"/>
        <end position="121"/>
    </location>
</feature>
<keyword evidence="3" id="KW-1185">Reference proteome</keyword>
<dbReference type="EMBL" id="JAFBXF010000004">
    <property type="protein sequence ID" value="MBM2416696.1"/>
    <property type="molecule type" value="Genomic_DNA"/>
</dbReference>
<reference evidence="2 3" key="1">
    <citation type="submission" date="2021-01" db="EMBL/GenBank/DDBJ databases">
        <title>Diatom-associated Roseobacters Show Island Model of Population Structure.</title>
        <authorList>
            <person name="Qu L."/>
            <person name="Feng X."/>
            <person name="Chen Y."/>
            <person name="Li L."/>
            <person name="Wang X."/>
            <person name="Hu Z."/>
            <person name="Wang H."/>
            <person name="Luo H."/>
        </authorList>
    </citation>
    <scope>NUCLEOTIDE SEQUENCE [LARGE SCALE GENOMIC DNA]</scope>
    <source>
        <strain evidence="2 3">CC28-63</strain>
    </source>
</reference>
<evidence type="ECO:0000256" key="1">
    <source>
        <dbReference type="SAM" id="Phobius"/>
    </source>
</evidence>
<gene>
    <name evidence="2" type="ORF">JQX48_06945</name>
</gene>
<evidence type="ECO:0000313" key="3">
    <source>
        <dbReference type="Proteomes" id="UP000809440"/>
    </source>
</evidence>